<dbReference type="PROSITE" id="PS50145">
    <property type="entry name" value="ZF_TRAF"/>
    <property type="match status" value="1"/>
</dbReference>
<dbReference type="PANTHER" id="PTHR10131:SF161">
    <property type="entry name" value="F26K24.24 PROTEIN"/>
    <property type="match status" value="1"/>
</dbReference>
<evidence type="ECO:0000313" key="8">
    <source>
        <dbReference type="Proteomes" id="UP000655225"/>
    </source>
</evidence>
<keyword evidence="8" id="KW-1185">Reference proteome</keyword>
<dbReference type="Gene3D" id="3.30.40.10">
    <property type="entry name" value="Zinc/RING finger domain, C3HC4 (zinc finger)"/>
    <property type="match status" value="1"/>
</dbReference>
<dbReference type="InterPro" id="IPR013083">
    <property type="entry name" value="Znf_RING/FYVE/PHD"/>
</dbReference>
<dbReference type="Proteomes" id="UP000655225">
    <property type="component" value="Unassembled WGS sequence"/>
</dbReference>
<organism evidence="7 8">
    <name type="scientific">Tetracentron sinense</name>
    <name type="common">Spur-leaf</name>
    <dbReference type="NCBI Taxonomy" id="13715"/>
    <lineage>
        <taxon>Eukaryota</taxon>
        <taxon>Viridiplantae</taxon>
        <taxon>Streptophyta</taxon>
        <taxon>Embryophyta</taxon>
        <taxon>Tracheophyta</taxon>
        <taxon>Spermatophyta</taxon>
        <taxon>Magnoliopsida</taxon>
        <taxon>Trochodendrales</taxon>
        <taxon>Trochodendraceae</taxon>
        <taxon>Tetracentron</taxon>
    </lineage>
</organism>
<gene>
    <name evidence="7" type="ORF">HHK36_030413</name>
</gene>
<feature type="zinc finger region" description="TRAF-type" evidence="4">
    <location>
        <begin position="283"/>
        <end position="339"/>
    </location>
</feature>
<dbReference type="PANTHER" id="PTHR10131">
    <property type="entry name" value="TNF RECEPTOR ASSOCIATED FACTOR"/>
    <property type="match status" value="1"/>
</dbReference>
<evidence type="ECO:0000256" key="3">
    <source>
        <dbReference type="ARBA" id="ARBA00022833"/>
    </source>
</evidence>
<feature type="domain" description="TRAF-type" evidence="6">
    <location>
        <begin position="283"/>
        <end position="339"/>
    </location>
</feature>
<feature type="compositionally biased region" description="Basic residues" evidence="5">
    <location>
        <begin position="105"/>
        <end position="118"/>
    </location>
</feature>
<reference evidence="7 8" key="1">
    <citation type="submission" date="2020-04" db="EMBL/GenBank/DDBJ databases">
        <title>Plant Genome Project.</title>
        <authorList>
            <person name="Zhang R.-G."/>
        </authorList>
    </citation>
    <scope>NUCLEOTIDE SEQUENCE [LARGE SCALE GENOMIC DNA]</scope>
    <source>
        <strain evidence="7">YNK0</strain>
        <tissue evidence="7">Leaf</tissue>
    </source>
</reference>
<name>A0A834YC28_TETSI</name>
<evidence type="ECO:0000313" key="7">
    <source>
        <dbReference type="EMBL" id="KAF8377041.1"/>
    </source>
</evidence>
<feature type="region of interest" description="Disordered" evidence="5">
    <location>
        <begin position="58"/>
        <end position="121"/>
    </location>
</feature>
<evidence type="ECO:0000256" key="2">
    <source>
        <dbReference type="ARBA" id="ARBA00022771"/>
    </source>
</evidence>
<keyword evidence="1 4" id="KW-0479">Metal-binding</keyword>
<protein>
    <recommendedName>
        <fullName evidence="6">TRAF-type domain-containing protein</fullName>
    </recommendedName>
</protein>
<dbReference type="InterPro" id="IPR001293">
    <property type="entry name" value="Znf_TRAF"/>
</dbReference>
<proteinExistence type="predicted"/>
<accession>A0A834YC28</accession>
<dbReference type="GO" id="GO:0008270">
    <property type="term" value="F:zinc ion binding"/>
    <property type="evidence" value="ECO:0007669"/>
    <property type="project" value="UniProtKB-KW"/>
</dbReference>
<keyword evidence="2 4" id="KW-0863">Zinc-finger</keyword>
<keyword evidence="3 4" id="KW-0862">Zinc</keyword>
<evidence type="ECO:0000256" key="4">
    <source>
        <dbReference type="PROSITE-ProRule" id="PRU00207"/>
    </source>
</evidence>
<dbReference type="Pfam" id="PF02176">
    <property type="entry name" value="zf-TRAF"/>
    <property type="match status" value="1"/>
</dbReference>
<comment type="caution">
    <text evidence="7">The sequence shown here is derived from an EMBL/GenBank/DDBJ whole genome shotgun (WGS) entry which is preliminary data.</text>
</comment>
<dbReference type="AlphaFoldDB" id="A0A834YC28"/>
<dbReference type="EMBL" id="JABCRI010000024">
    <property type="protein sequence ID" value="KAF8377041.1"/>
    <property type="molecule type" value="Genomic_DNA"/>
</dbReference>
<dbReference type="OrthoDB" id="1737200at2759"/>
<evidence type="ECO:0000256" key="5">
    <source>
        <dbReference type="SAM" id="MobiDB-lite"/>
    </source>
</evidence>
<evidence type="ECO:0000259" key="6">
    <source>
        <dbReference type="PROSITE" id="PS50145"/>
    </source>
</evidence>
<sequence length="539" mass="60554">MEGEYCLLLPFLGLKRNFLLAEFSCSLPNAGVFTKGEKKEGTRKKVIPRLPEVWLPKRGEGGGVVQGDPVEGVAEEGDRSTEQGGRSTNAREGRKGSPSRGEHERRRRKEGRPKQRGARRIDEISISELEFNYKTESYFHEATIQGILDIEFHESVILEGGQDAEASDHPTNIISDFIEDFVTSKRNLFSRVSGWLLSETREDKIDDFILEMENNGFWLMNRRESIAQTLLKNVDLNNTFHCKMKFDRAEELSEHSSQCTFKSINCMNEGCRASFCAVHMEKHDSICPFKILPCEQKCSDSIMRREMDRHCITVCAMKLVNCPFYPVGCRSTIPQCTIERHCSDFLHSHMLYILHKEAFHNEASVEDLNQRVQQMEKSSSLGQLSKARDVRSLTFAVKDLEAKLGPLEVNIVKQTDAAIVSCTARSRHFTFLASDSCRKEKFTPSISFYSPAATTKASKQPPVATPPVASSLSTISATDLSKHQSIDLPPPAIFRFSSASPNSSIYQISISDLAAILSLLSASVVSPGELHYRRQHLHP</sequence>
<evidence type="ECO:0000256" key="1">
    <source>
        <dbReference type="ARBA" id="ARBA00022723"/>
    </source>
</evidence>
<feature type="compositionally biased region" description="Basic and acidic residues" evidence="5">
    <location>
        <begin position="89"/>
        <end position="104"/>
    </location>
</feature>